<evidence type="ECO:0000313" key="3">
    <source>
        <dbReference type="Proteomes" id="UP001320702"/>
    </source>
</evidence>
<keyword evidence="3" id="KW-1185">Reference proteome</keyword>
<dbReference type="Proteomes" id="UP001320702">
    <property type="component" value="Unassembled WGS sequence"/>
</dbReference>
<evidence type="ECO:0000313" key="2">
    <source>
        <dbReference type="EMBL" id="MCT4332978.1"/>
    </source>
</evidence>
<dbReference type="EMBL" id="JANAVZ010000004">
    <property type="protein sequence ID" value="MCT4332978.1"/>
    <property type="molecule type" value="Genomic_DNA"/>
</dbReference>
<feature type="domain" description="CHAD" evidence="1">
    <location>
        <begin position="19"/>
        <end position="291"/>
    </location>
</feature>
<name>A0ABT2K8X1_9RHOB</name>
<reference evidence="2 3" key="1">
    <citation type="submission" date="2022-04" db="EMBL/GenBank/DDBJ databases">
        <title>Paracoccus sp. YLB-12 draft genome sequence.</title>
        <authorList>
            <person name="Yu L."/>
        </authorList>
    </citation>
    <scope>NUCLEOTIDE SEQUENCE [LARGE SCALE GENOMIC DNA]</scope>
    <source>
        <strain evidence="2 3">YLB-12</strain>
    </source>
</reference>
<dbReference type="RefSeq" id="WP_260276869.1">
    <property type="nucleotide sequence ID" value="NZ_JANAVZ010000004.1"/>
</dbReference>
<dbReference type="PANTHER" id="PTHR39339">
    <property type="entry name" value="SLR1444 PROTEIN"/>
    <property type="match status" value="1"/>
</dbReference>
<dbReference type="PANTHER" id="PTHR39339:SF1">
    <property type="entry name" value="CHAD DOMAIN-CONTAINING PROTEIN"/>
    <property type="match status" value="1"/>
</dbReference>
<accession>A0ABT2K8X1</accession>
<dbReference type="InterPro" id="IPR038186">
    <property type="entry name" value="CHAD_dom_sf"/>
</dbReference>
<comment type="caution">
    <text evidence="2">The sequence shown here is derived from an EMBL/GenBank/DDBJ whole genome shotgun (WGS) entry which is preliminary data.</text>
</comment>
<dbReference type="Pfam" id="PF05235">
    <property type="entry name" value="CHAD"/>
    <property type="match status" value="1"/>
</dbReference>
<proteinExistence type="predicted"/>
<gene>
    <name evidence="2" type="ORF">MU516_08855</name>
</gene>
<organism evidence="2 3">
    <name type="scientific">Paracoccus maritimus</name>
    <dbReference type="NCBI Taxonomy" id="2933292"/>
    <lineage>
        <taxon>Bacteria</taxon>
        <taxon>Pseudomonadati</taxon>
        <taxon>Pseudomonadota</taxon>
        <taxon>Alphaproteobacteria</taxon>
        <taxon>Rhodobacterales</taxon>
        <taxon>Paracoccaceae</taxon>
        <taxon>Paracoccus</taxon>
    </lineage>
</organism>
<sequence>MTSKPKAKKMVKSAGIAPETTGIDALRRLLREGAAIYEARRVGILESDDPEHVHQARVALRRLRSLVRGFSDMLTRKSADRLSDLLKSRFQALGPLRDADVHAEALSQTDHAEAASREAASLRADIREQLSSDKALSLKTEIEALLHDTNAVMRGARRQRLAASPVGVMASRALQTAWTELLSFGPDLRRLPRGELHEFRKRAKDMRYLSEFFGPVFNDDPKTMSKRMAGMQDALGIVNDIDTMRAAEASNETAPGLPPDADQIEADALRTAQKAWKKLRQIPPWWTGAPLS</sequence>
<dbReference type="Gene3D" id="1.40.20.10">
    <property type="entry name" value="CHAD domain"/>
    <property type="match status" value="1"/>
</dbReference>
<evidence type="ECO:0000259" key="1">
    <source>
        <dbReference type="PROSITE" id="PS51708"/>
    </source>
</evidence>
<dbReference type="SMART" id="SM00880">
    <property type="entry name" value="CHAD"/>
    <property type="match status" value="1"/>
</dbReference>
<dbReference type="InterPro" id="IPR007899">
    <property type="entry name" value="CHAD_dom"/>
</dbReference>
<protein>
    <submittedName>
        <fullName evidence="2">CHAD domain-containing protein</fullName>
    </submittedName>
</protein>
<dbReference type="PROSITE" id="PS51708">
    <property type="entry name" value="CHAD"/>
    <property type="match status" value="1"/>
</dbReference>